<organism evidence="2 3">
    <name type="scientific">Musca domestica</name>
    <name type="common">House fly</name>
    <dbReference type="NCBI Taxonomy" id="7370"/>
    <lineage>
        <taxon>Eukaryota</taxon>
        <taxon>Metazoa</taxon>
        <taxon>Ecdysozoa</taxon>
        <taxon>Arthropoda</taxon>
        <taxon>Hexapoda</taxon>
        <taxon>Insecta</taxon>
        <taxon>Pterygota</taxon>
        <taxon>Neoptera</taxon>
        <taxon>Endopterygota</taxon>
        <taxon>Diptera</taxon>
        <taxon>Brachycera</taxon>
        <taxon>Muscomorpha</taxon>
        <taxon>Muscoidea</taxon>
        <taxon>Muscidae</taxon>
        <taxon>Musca</taxon>
    </lineage>
</organism>
<dbReference type="OrthoDB" id="10059102at2759"/>
<dbReference type="Gene3D" id="2.40.10.10">
    <property type="entry name" value="Trypsin-like serine proteases"/>
    <property type="match status" value="1"/>
</dbReference>
<evidence type="ECO:0000259" key="1">
    <source>
        <dbReference type="PROSITE" id="PS50240"/>
    </source>
</evidence>
<dbReference type="GO" id="GO:0006508">
    <property type="term" value="P:proteolysis"/>
    <property type="evidence" value="ECO:0007669"/>
    <property type="project" value="InterPro"/>
</dbReference>
<dbReference type="InterPro" id="IPR033116">
    <property type="entry name" value="TRYPSIN_SER"/>
</dbReference>
<feature type="domain" description="Peptidase S1" evidence="1">
    <location>
        <begin position="1"/>
        <end position="110"/>
    </location>
</feature>
<dbReference type="RefSeq" id="XP_019893288.2">
    <property type="nucleotide sequence ID" value="XM_020037729.2"/>
</dbReference>
<dbReference type="InterPro" id="IPR009003">
    <property type="entry name" value="Peptidase_S1_PA"/>
</dbReference>
<dbReference type="KEGG" id="mde:109613170"/>
<reference evidence="3" key="1">
    <citation type="submission" date="2025-08" db="UniProtKB">
        <authorList>
            <consortium name="RefSeq"/>
        </authorList>
    </citation>
    <scope>IDENTIFICATION</scope>
    <source>
        <strain evidence="3">Aabys</strain>
        <tissue evidence="3">Whole body</tissue>
    </source>
</reference>
<evidence type="ECO:0000313" key="2">
    <source>
        <dbReference type="Proteomes" id="UP001652621"/>
    </source>
</evidence>
<dbReference type="PANTHER" id="PTHR24260">
    <property type="match status" value="1"/>
</dbReference>
<dbReference type="PROSITE" id="PS00135">
    <property type="entry name" value="TRYPSIN_SER"/>
    <property type="match status" value="1"/>
</dbReference>
<dbReference type="PROSITE" id="PS50240">
    <property type="entry name" value="TRYPSIN_DOM"/>
    <property type="match status" value="1"/>
</dbReference>
<dbReference type="GO" id="GO:0004252">
    <property type="term" value="F:serine-type endopeptidase activity"/>
    <property type="evidence" value="ECO:0007669"/>
    <property type="project" value="InterPro"/>
</dbReference>
<dbReference type="AlphaFoldDB" id="A0A9J7DGE4"/>
<sequence>MGYVIGSSDNENRREGVGDNFALKIIPHRVISNEMCRQRKFSFLTSMELCAVAQGSMGPCEGDSGSPLLNSEMNLQFGILSYSRSTCKPNRIYVFTRIEPFLEWINRTMTKLLS</sequence>
<protein>
    <submittedName>
        <fullName evidence="3">Tryptase-2-like</fullName>
    </submittedName>
</protein>
<dbReference type="InterPro" id="IPR043504">
    <property type="entry name" value="Peptidase_S1_PA_chymotrypsin"/>
</dbReference>
<dbReference type="Proteomes" id="UP001652621">
    <property type="component" value="Unplaced"/>
</dbReference>
<keyword evidence="2" id="KW-1185">Reference proteome</keyword>
<evidence type="ECO:0000313" key="3">
    <source>
        <dbReference type="RefSeq" id="XP_019893288.2"/>
    </source>
</evidence>
<dbReference type="Pfam" id="PF00089">
    <property type="entry name" value="Trypsin"/>
    <property type="match status" value="1"/>
</dbReference>
<accession>A0A9J7DGE4</accession>
<dbReference type="SUPFAM" id="SSF50494">
    <property type="entry name" value="Trypsin-like serine proteases"/>
    <property type="match status" value="1"/>
</dbReference>
<dbReference type="PANTHER" id="PTHR24260:SF136">
    <property type="entry name" value="GH08193P-RELATED"/>
    <property type="match status" value="1"/>
</dbReference>
<proteinExistence type="predicted"/>
<dbReference type="InterPro" id="IPR001254">
    <property type="entry name" value="Trypsin_dom"/>
</dbReference>
<dbReference type="InterPro" id="IPR051333">
    <property type="entry name" value="CLIP_Serine_Protease"/>
</dbReference>
<gene>
    <name evidence="3" type="primary">LOC109613170</name>
</gene>
<dbReference type="GeneID" id="109613170"/>
<name>A0A9J7DGE4_MUSDO</name>
<dbReference type="VEuPathDB" id="VectorBase:MDOMA2_016115"/>